<dbReference type="SUPFAM" id="SSF56601">
    <property type="entry name" value="beta-lactamase/transpeptidase-like"/>
    <property type="match status" value="1"/>
</dbReference>
<dbReference type="InterPro" id="IPR012338">
    <property type="entry name" value="Beta-lactam/transpept-like"/>
</dbReference>
<dbReference type="AlphaFoldDB" id="A0A0S2KGK2"/>
<dbReference type="OrthoDB" id="9784149at2"/>
<comment type="similarity">
    <text evidence="2">Belongs to the class-A beta-lactamase family.</text>
</comment>
<dbReference type="KEGG" id="pspi:PS2015_2837"/>
<evidence type="ECO:0000313" key="7">
    <source>
        <dbReference type="Proteomes" id="UP000065641"/>
    </source>
</evidence>
<organism evidence="6 7">
    <name type="scientific">Pseudohongiella spirulinae</name>
    <dbReference type="NCBI Taxonomy" id="1249552"/>
    <lineage>
        <taxon>Bacteria</taxon>
        <taxon>Pseudomonadati</taxon>
        <taxon>Pseudomonadota</taxon>
        <taxon>Gammaproteobacteria</taxon>
        <taxon>Pseudomonadales</taxon>
        <taxon>Pseudohongiellaceae</taxon>
        <taxon>Pseudohongiella</taxon>
    </lineage>
</organism>
<feature type="domain" description="Beta-lactamase class A catalytic" evidence="5">
    <location>
        <begin position="58"/>
        <end position="261"/>
    </location>
</feature>
<proteinExistence type="inferred from homology"/>
<dbReference type="Gene3D" id="3.40.710.10">
    <property type="entry name" value="DD-peptidase/beta-lactamase superfamily"/>
    <property type="match status" value="1"/>
</dbReference>
<comment type="catalytic activity">
    <reaction evidence="1">
        <text>a beta-lactam + H2O = a substituted beta-amino acid</text>
        <dbReference type="Rhea" id="RHEA:20401"/>
        <dbReference type="ChEBI" id="CHEBI:15377"/>
        <dbReference type="ChEBI" id="CHEBI:35627"/>
        <dbReference type="ChEBI" id="CHEBI:140347"/>
        <dbReference type="EC" id="3.5.2.6"/>
    </reaction>
</comment>
<dbReference type="PANTHER" id="PTHR35333:SF3">
    <property type="entry name" value="BETA-LACTAMASE-TYPE TRANSPEPTIDASE FOLD CONTAINING PROTEIN"/>
    <property type="match status" value="1"/>
</dbReference>
<evidence type="ECO:0000256" key="4">
    <source>
        <dbReference type="SAM" id="SignalP"/>
    </source>
</evidence>
<dbReference type="InterPro" id="IPR045155">
    <property type="entry name" value="Beta-lactam_cat"/>
</dbReference>
<accession>A0A0S2KGK2</accession>
<reference evidence="6 7" key="1">
    <citation type="submission" date="2015-11" db="EMBL/GenBank/DDBJ databases">
        <authorList>
            <person name="Zhang Y."/>
            <person name="Guo Z."/>
        </authorList>
    </citation>
    <scope>NUCLEOTIDE SEQUENCE [LARGE SCALE GENOMIC DNA]</scope>
    <source>
        <strain evidence="6 7">KCTC 32221</strain>
    </source>
</reference>
<gene>
    <name evidence="6" type="ORF">PS2015_2837</name>
</gene>
<dbReference type="GO" id="GO:0046677">
    <property type="term" value="P:response to antibiotic"/>
    <property type="evidence" value="ECO:0007669"/>
    <property type="project" value="InterPro"/>
</dbReference>
<dbReference type="Proteomes" id="UP000065641">
    <property type="component" value="Chromosome"/>
</dbReference>
<dbReference type="Pfam" id="PF13354">
    <property type="entry name" value="Beta-lactamase2"/>
    <property type="match status" value="1"/>
</dbReference>
<dbReference type="STRING" id="1249552.PS2015_2837"/>
<dbReference type="PANTHER" id="PTHR35333">
    <property type="entry name" value="BETA-LACTAMASE"/>
    <property type="match status" value="1"/>
</dbReference>
<feature type="signal peptide" evidence="4">
    <location>
        <begin position="1"/>
        <end position="22"/>
    </location>
</feature>
<evidence type="ECO:0000313" key="6">
    <source>
        <dbReference type="EMBL" id="ALO47468.1"/>
    </source>
</evidence>
<keyword evidence="4" id="KW-0732">Signal</keyword>
<feature type="chain" id="PRO_5006601803" description="beta-lactamase" evidence="4">
    <location>
        <begin position="23"/>
        <end position="293"/>
    </location>
</feature>
<evidence type="ECO:0000259" key="5">
    <source>
        <dbReference type="Pfam" id="PF13354"/>
    </source>
</evidence>
<dbReference type="RefSeq" id="WP_082628158.1">
    <property type="nucleotide sequence ID" value="NZ_CP013189.1"/>
</dbReference>
<dbReference type="GO" id="GO:0030655">
    <property type="term" value="P:beta-lactam antibiotic catabolic process"/>
    <property type="evidence" value="ECO:0007669"/>
    <property type="project" value="InterPro"/>
</dbReference>
<keyword evidence="7" id="KW-1185">Reference proteome</keyword>
<dbReference type="PRINTS" id="PR00118">
    <property type="entry name" value="BLACTAMASEA"/>
</dbReference>
<dbReference type="EC" id="3.5.2.6" evidence="3"/>
<dbReference type="InterPro" id="IPR000871">
    <property type="entry name" value="Beta-lactam_class-A"/>
</dbReference>
<evidence type="ECO:0000256" key="3">
    <source>
        <dbReference type="ARBA" id="ARBA00012865"/>
    </source>
</evidence>
<dbReference type="GO" id="GO:0008800">
    <property type="term" value="F:beta-lactamase activity"/>
    <property type="evidence" value="ECO:0007669"/>
    <property type="project" value="UniProtKB-EC"/>
</dbReference>
<protein>
    <recommendedName>
        <fullName evidence="3">beta-lactamase</fullName>
        <ecNumber evidence="3">3.5.2.6</ecNumber>
    </recommendedName>
</protein>
<sequence length="293" mass="30886" precursor="true">MACFRKWMAVLLAACWIAPASADFNSLQAELRETLQQAGDQGIRVSVGVSALEGGSAGATLLMGDALSYAPASTIKMLLVASLMQQVDAGLLTLQQTTTVSPADVVGGYGVLQEEAQPQDVTLGRLAELTVTISDNTATNVLVDVVGYPAMAGLAAQLGLELMHFGRKMFEAPEPPAKDNYINAPDALALLTAIYSGTLLSDDSRDQIMRWLSAQTVRTKIAAGVPDGVKVAHKTGENGPVSHDIGFIMLPDSTLAVAIFTENLKGSDFDASQALLNPLVAEITSTIYRHLGR</sequence>
<name>A0A0S2KGK2_9GAMM</name>
<evidence type="ECO:0000256" key="1">
    <source>
        <dbReference type="ARBA" id="ARBA00001526"/>
    </source>
</evidence>
<dbReference type="EMBL" id="CP013189">
    <property type="protein sequence ID" value="ALO47468.1"/>
    <property type="molecule type" value="Genomic_DNA"/>
</dbReference>
<evidence type="ECO:0000256" key="2">
    <source>
        <dbReference type="ARBA" id="ARBA00009009"/>
    </source>
</evidence>